<gene>
    <name evidence="3" type="ORF">ENQ20_08375</name>
</gene>
<name>A0A7C1FFJ1_9CHLR</name>
<dbReference type="GO" id="GO:0080120">
    <property type="term" value="P:CAAX-box protein maturation"/>
    <property type="evidence" value="ECO:0007669"/>
    <property type="project" value="UniProtKB-ARBA"/>
</dbReference>
<accession>A0A7C1FFJ1</accession>
<dbReference type="GO" id="GO:0004175">
    <property type="term" value="F:endopeptidase activity"/>
    <property type="evidence" value="ECO:0007669"/>
    <property type="project" value="UniProtKB-ARBA"/>
</dbReference>
<keyword evidence="3" id="KW-0378">Hydrolase</keyword>
<feature type="transmembrane region" description="Helical" evidence="1">
    <location>
        <begin position="276"/>
        <end position="296"/>
    </location>
</feature>
<evidence type="ECO:0000313" key="3">
    <source>
        <dbReference type="EMBL" id="HDX31497.1"/>
    </source>
</evidence>
<dbReference type="InterPro" id="IPR003675">
    <property type="entry name" value="Rce1/LyrA-like_dom"/>
</dbReference>
<dbReference type="EMBL" id="DSMG01000084">
    <property type="protein sequence ID" value="HDX31497.1"/>
    <property type="molecule type" value="Genomic_DNA"/>
</dbReference>
<feature type="transmembrane region" description="Helical" evidence="1">
    <location>
        <begin position="20"/>
        <end position="46"/>
    </location>
</feature>
<keyword evidence="1" id="KW-1133">Transmembrane helix</keyword>
<feature type="transmembrane region" description="Helical" evidence="1">
    <location>
        <begin position="53"/>
        <end position="71"/>
    </location>
</feature>
<feature type="domain" description="CAAX prenyl protease 2/Lysostaphin resistance protein A-like" evidence="2">
    <location>
        <begin position="138"/>
        <end position="236"/>
    </location>
</feature>
<dbReference type="PANTHER" id="PTHR39430">
    <property type="entry name" value="MEMBRANE-ASSOCIATED PROTEASE-RELATED"/>
    <property type="match status" value="1"/>
</dbReference>
<feature type="transmembrane region" description="Helical" evidence="1">
    <location>
        <begin position="171"/>
        <end position="191"/>
    </location>
</feature>
<proteinExistence type="predicted"/>
<dbReference type="PANTHER" id="PTHR39430:SF1">
    <property type="entry name" value="PROTEASE"/>
    <property type="match status" value="1"/>
</dbReference>
<dbReference type="GO" id="GO:0006508">
    <property type="term" value="P:proteolysis"/>
    <property type="evidence" value="ECO:0007669"/>
    <property type="project" value="UniProtKB-KW"/>
</dbReference>
<keyword evidence="1" id="KW-0472">Membrane</keyword>
<dbReference type="AlphaFoldDB" id="A0A7C1FFJ1"/>
<feature type="transmembrane region" description="Helical" evidence="1">
    <location>
        <begin position="91"/>
        <end position="111"/>
    </location>
</feature>
<organism evidence="3">
    <name type="scientific">Caldilinea aerophila</name>
    <dbReference type="NCBI Taxonomy" id="133453"/>
    <lineage>
        <taxon>Bacteria</taxon>
        <taxon>Bacillati</taxon>
        <taxon>Chloroflexota</taxon>
        <taxon>Caldilineae</taxon>
        <taxon>Caldilineales</taxon>
        <taxon>Caldilineaceae</taxon>
        <taxon>Caldilinea</taxon>
    </lineage>
</organism>
<comment type="caution">
    <text evidence="3">The sequence shown here is derived from an EMBL/GenBank/DDBJ whole genome shotgun (WGS) entry which is preliminary data.</text>
</comment>
<keyword evidence="3" id="KW-0482">Metalloprotease</keyword>
<sequence length="321" mass="35489">MQTVLVAGDGRLRAGYRVTLFFLLWGYGPAIVHSILESTVLALFTVDRAWLQSIFLNCARLFTILIAGWWVARYIDRRPFTDYGFHFSAGWWLDFCFGLLLGAALMGVVFLVQWQAGWVTVTDTWRRDPPWLAFGVAFLAPLVLHLVVSIAEELLTRGNQILNLTEGAGRLGYVPAVMTAWLLSSVIFGLLHIFNPHVTLVSIVNLSLMGFMFGLSYVLTGELGLPIGLHLTWNLVQGNVYGFPVSGKTPFATTVIAIEQGGPEVWTGGAFGPEGGLLGILATVIGMFIIIGWVRWRYGDLSLRRLRVMCTAQHTLQEGKA</sequence>
<dbReference type="Pfam" id="PF02517">
    <property type="entry name" value="Rce1-like"/>
    <property type="match status" value="1"/>
</dbReference>
<reference evidence="3" key="1">
    <citation type="journal article" date="2020" name="mSystems">
        <title>Genome- and Community-Level Interaction Insights into Carbon Utilization and Element Cycling Functions of Hydrothermarchaeota in Hydrothermal Sediment.</title>
        <authorList>
            <person name="Zhou Z."/>
            <person name="Liu Y."/>
            <person name="Xu W."/>
            <person name="Pan J."/>
            <person name="Luo Z.H."/>
            <person name="Li M."/>
        </authorList>
    </citation>
    <scope>NUCLEOTIDE SEQUENCE [LARGE SCALE GENOMIC DNA]</scope>
    <source>
        <strain evidence="3">SpSt-289</strain>
    </source>
</reference>
<keyword evidence="3" id="KW-0645">Protease</keyword>
<protein>
    <submittedName>
        <fullName evidence="3">CPBP family intramembrane metalloprotease</fullName>
    </submittedName>
</protein>
<feature type="transmembrane region" description="Helical" evidence="1">
    <location>
        <begin position="131"/>
        <end position="151"/>
    </location>
</feature>
<dbReference type="GO" id="GO:0008237">
    <property type="term" value="F:metallopeptidase activity"/>
    <property type="evidence" value="ECO:0007669"/>
    <property type="project" value="UniProtKB-KW"/>
</dbReference>
<evidence type="ECO:0000256" key="1">
    <source>
        <dbReference type="SAM" id="Phobius"/>
    </source>
</evidence>
<keyword evidence="1" id="KW-0812">Transmembrane</keyword>
<feature type="transmembrane region" description="Helical" evidence="1">
    <location>
        <begin position="198"/>
        <end position="219"/>
    </location>
</feature>
<evidence type="ECO:0000259" key="2">
    <source>
        <dbReference type="Pfam" id="PF02517"/>
    </source>
</evidence>